<evidence type="ECO:0000313" key="12">
    <source>
        <dbReference type="Proteomes" id="UP000184171"/>
    </source>
</evidence>
<evidence type="ECO:0000256" key="8">
    <source>
        <dbReference type="PIRSR" id="PIRSR016262-2"/>
    </source>
</evidence>
<feature type="binding site" evidence="5 8">
    <location>
        <begin position="160"/>
        <end position="162"/>
    </location>
    <ligand>
        <name>substrate</name>
    </ligand>
</feature>
<dbReference type="AlphaFoldDB" id="A0A1M6DB31"/>
<feature type="domain" description="BPL/LPL catalytic" evidence="10">
    <location>
        <begin position="37"/>
        <end position="217"/>
    </location>
</feature>
<comment type="similarity">
    <text evidence="5 6">Belongs to the LipB family.</text>
</comment>
<organism evidence="11 12">
    <name type="scientific">Malonomonas rubra DSM 5091</name>
    <dbReference type="NCBI Taxonomy" id="1122189"/>
    <lineage>
        <taxon>Bacteria</taxon>
        <taxon>Pseudomonadati</taxon>
        <taxon>Thermodesulfobacteriota</taxon>
        <taxon>Desulfuromonadia</taxon>
        <taxon>Desulfuromonadales</taxon>
        <taxon>Geopsychrobacteraceae</taxon>
        <taxon>Malonomonas</taxon>
    </lineage>
</organism>
<protein>
    <recommendedName>
        <fullName evidence="5 6">Octanoyltransferase</fullName>
        <ecNumber evidence="5 6">2.3.1.181</ecNumber>
    </recommendedName>
    <alternativeName>
        <fullName evidence="5">Lipoate-protein ligase B</fullName>
    </alternativeName>
    <alternativeName>
        <fullName evidence="5">Lipoyl/octanoyl transferase</fullName>
    </alternativeName>
    <alternativeName>
        <fullName evidence="5">Octanoyl-[acyl-carrier-protein]-protein N-octanoyltransferase</fullName>
    </alternativeName>
</protein>
<evidence type="ECO:0000256" key="2">
    <source>
        <dbReference type="ARBA" id="ARBA00022679"/>
    </source>
</evidence>
<keyword evidence="3 5" id="KW-0012">Acyltransferase</keyword>
<keyword evidence="12" id="KW-1185">Reference proteome</keyword>
<sequence length="220" mass="24425">MAKEIPLTDIVIADWGLLDYEESFHRQQQLVEKRLQGEGDDTLVLVEHPPVVTLGRRASGDDLRVSVDEFSESGIALRNINRGGLATAHEPGQLVAYPIVALKRKDLRWFADGLLNAVIALLADYGLEGNLKEGEPGVWVNGRKICSFGIAVKKWVSCHGIALNVNNDLQTFHMIVPCGRPDEQVTSVSSELGEQVDLKELGECFCQHFLRIFAYRQKAC</sequence>
<dbReference type="Gene3D" id="3.30.930.10">
    <property type="entry name" value="Bira Bifunctional Protein, Domain 2"/>
    <property type="match status" value="1"/>
</dbReference>
<evidence type="ECO:0000256" key="7">
    <source>
        <dbReference type="PIRSR" id="PIRSR016262-1"/>
    </source>
</evidence>
<dbReference type="SUPFAM" id="SSF55681">
    <property type="entry name" value="Class II aaRS and biotin synthetases"/>
    <property type="match status" value="1"/>
</dbReference>
<dbReference type="EMBL" id="FQZT01000002">
    <property type="protein sequence ID" value="SHI70444.1"/>
    <property type="molecule type" value="Genomic_DNA"/>
</dbReference>
<dbReference type="GO" id="GO:0009249">
    <property type="term" value="P:protein lipoylation"/>
    <property type="evidence" value="ECO:0007669"/>
    <property type="project" value="InterPro"/>
</dbReference>
<dbReference type="PIRSF" id="PIRSF016262">
    <property type="entry name" value="LPLase"/>
    <property type="match status" value="1"/>
</dbReference>
<dbReference type="PANTHER" id="PTHR10993:SF7">
    <property type="entry name" value="LIPOYLTRANSFERASE 2, MITOCHONDRIAL-RELATED"/>
    <property type="match status" value="1"/>
</dbReference>
<dbReference type="InterPro" id="IPR004143">
    <property type="entry name" value="BPL_LPL_catalytic"/>
</dbReference>
<dbReference type="InterPro" id="IPR020605">
    <property type="entry name" value="Octanoyltransferase_CS"/>
</dbReference>
<dbReference type="PANTHER" id="PTHR10993">
    <property type="entry name" value="OCTANOYLTRANSFERASE"/>
    <property type="match status" value="1"/>
</dbReference>
<dbReference type="Pfam" id="PF21948">
    <property type="entry name" value="LplA-B_cat"/>
    <property type="match status" value="1"/>
</dbReference>
<dbReference type="PROSITE" id="PS01313">
    <property type="entry name" value="LIPB"/>
    <property type="match status" value="1"/>
</dbReference>
<dbReference type="NCBIfam" id="NF010925">
    <property type="entry name" value="PRK14345.1"/>
    <property type="match status" value="1"/>
</dbReference>
<name>A0A1M6DB31_MALRU</name>
<dbReference type="InterPro" id="IPR000544">
    <property type="entry name" value="Octanoyltransferase"/>
</dbReference>
<evidence type="ECO:0000256" key="3">
    <source>
        <dbReference type="ARBA" id="ARBA00023315"/>
    </source>
</evidence>
<proteinExistence type="inferred from homology"/>
<feature type="binding site" evidence="5 8">
    <location>
        <begin position="147"/>
        <end position="149"/>
    </location>
    <ligand>
        <name>substrate</name>
    </ligand>
</feature>
<dbReference type="Proteomes" id="UP000184171">
    <property type="component" value="Unassembled WGS sequence"/>
</dbReference>
<comment type="miscellaneous">
    <text evidence="5">In the reaction, the free carboxyl group of octanoic acid is attached via an amide linkage to the epsilon-amino group of a specific lysine residue of lipoyl domains of lipoate-dependent enzymes.</text>
</comment>
<comment type="subcellular location">
    <subcellularLocation>
        <location evidence="5">Cytoplasm</location>
    </subcellularLocation>
</comment>
<dbReference type="PROSITE" id="PS51733">
    <property type="entry name" value="BPL_LPL_CATALYTIC"/>
    <property type="match status" value="1"/>
</dbReference>
<dbReference type="GO" id="GO:0005737">
    <property type="term" value="C:cytoplasm"/>
    <property type="evidence" value="ECO:0007669"/>
    <property type="project" value="UniProtKB-SubCell"/>
</dbReference>
<feature type="site" description="Lowers pKa of active site Cys" evidence="5 9">
    <location>
        <position position="144"/>
    </location>
</feature>
<comment type="pathway">
    <text evidence="1 5 6">Protein modification; protein lipoylation via endogenous pathway; protein N(6)-(lipoyl)lysine from octanoyl-[acyl-carrier-protein]: step 1/2.</text>
</comment>
<evidence type="ECO:0000256" key="4">
    <source>
        <dbReference type="ARBA" id="ARBA00024732"/>
    </source>
</evidence>
<dbReference type="HAMAP" id="MF_00013">
    <property type="entry name" value="LipB"/>
    <property type="match status" value="1"/>
</dbReference>
<feature type="active site" description="Acyl-thioester intermediate" evidence="5 7">
    <location>
        <position position="178"/>
    </location>
</feature>
<dbReference type="UniPathway" id="UPA00538">
    <property type="reaction ID" value="UER00592"/>
</dbReference>
<evidence type="ECO:0000259" key="10">
    <source>
        <dbReference type="PROSITE" id="PS51733"/>
    </source>
</evidence>
<dbReference type="InterPro" id="IPR045864">
    <property type="entry name" value="aa-tRNA-synth_II/BPL/LPL"/>
</dbReference>
<dbReference type="NCBIfam" id="TIGR00214">
    <property type="entry name" value="lipB"/>
    <property type="match status" value="1"/>
</dbReference>
<dbReference type="CDD" id="cd16444">
    <property type="entry name" value="LipB"/>
    <property type="match status" value="1"/>
</dbReference>
<comment type="function">
    <text evidence="4 5 6">Catalyzes the transfer of endogenously produced octanoic acid from octanoyl-acyl-carrier-protein onto the lipoyl domains of lipoate-dependent enzymes. Lipoyl-ACP can also act as a substrate although octanoyl-ACP is likely to be the physiological substrate.</text>
</comment>
<keyword evidence="2 5" id="KW-0808">Transferase</keyword>
<dbReference type="GO" id="GO:0033819">
    <property type="term" value="F:lipoyl(octanoyl) transferase activity"/>
    <property type="evidence" value="ECO:0007669"/>
    <property type="project" value="UniProtKB-EC"/>
</dbReference>
<feature type="binding site" evidence="5 8">
    <location>
        <begin position="82"/>
        <end position="89"/>
    </location>
    <ligand>
        <name>substrate</name>
    </ligand>
</feature>
<dbReference type="OrthoDB" id="9787061at2"/>
<dbReference type="RefSeq" id="WP_084091703.1">
    <property type="nucleotide sequence ID" value="NZ_FQZT01000002.1"/>
</dbReference>
<evidence type="ECO:0000256" key="1">
    <source>
        <dbReference type="ARBA" id="ARBA00004821"/>
    </source>
</evidence>
<keyword evidence="5" id="KW-0963">Cytoplasm</keyword>
<dbReference type="EC" id="2.3.1.181" evidence="5 6"/>
<evidence type="ECO:0000256" key="6">
    <source>
        <dbReference type="PIRNR" id="PIRNR016262"/>
    </source>
</evidence>
<reference evidence="11 12" key="1">
    <citation type="submission" date="2016-11" db="EMBL/GenBank/DDBJ databases">
        <authorList>
            <person name="Jaros S."/>
            <person name="Januszkiewicz K."/>
            <person name="Wedrychowicz H."/>
        </authorList>
    </citation>
    <scope>NUCLEOTIDE SEQUENCE [LARGE SCALE GENOMIC DNA]</scope>
    <source>
        <strain evidence="11 12">DSM 5091</strain>
    </source>
</reference>
<evidence type="ECO:0000256" key="5">
    <source>
        <dbReference type="HAMAP-Rule" id="MF_00013"/>
    </source>
</evidence>
<evidence type="ECO:0000313" key="11">
    <source>
        <dbReference type="EMBL" id="SHI70444.1"/>
    </source>
</evidence>
<gene>
    <name evidence="5" type="primary">lipB</name>
    <name evidence="11" type="ORF">SAMN02745165_00610</name>
</gene>
<evidence type="ECO:0000256" key="9">
    <source>
        <dbReference type="PIRSR" id="PIRSR016262-3"/>
    </source>
</evidence>
<accession>A0A1M6DB31</accession>
<dbReference type="STRING" id="1122189.SAMN02745165_00610"/>
<comment type="catalytic activity">
    <reaction evidence="5 6">
        <text>octanoyl-[ACP] + L-lysyl-[protein] = N(6)-octanoyl-L-lysyl-[protein] + holo-[ACP] + H(+)</text>
        <dbReference type="Rhea" id="RHEA:17665"/>
        <dbReference type="Rhea" id="RHEA-COMP:9636"/>
        <dbReference type="Rhea" id="RHEA-COMP:9685"/>
        <dbReference type="Rhea" id="RHEA-COMP:9752"/>
        <dbReference type="Rhea" id="RHEA-COMP:9928"/>
        <dbReference type="ChEBI" id="CHEBI:15378"/>
        <dbReference type="ChEBI" id="CHEBI:29969"/>
        <dbReference type="ChEBI" id="CHEBI:64479"/>
        <dbReference type="ChEBI" id="CHEBI:78463"/>
        <dbReference type="ChEBI" id="CHEBI:78809"/>
        <dbReference type="EC" id="2.3.1.181"/>
    </reaction>
</comment>